<feature type="transmembrane region" description="Helical" evidence="3">
    <location>
        <begin position="1326"/>
        <end position="1347"/>
    </location>
</feature>
<dbReference type="Proteomes" id="UP000595278">
    <property type="component" value="Chromosome"/>
</dbReference>
<evidence type="ECO:0000313" key="4">
    <source>
        <dbReference type="EMBL" id="QQP86024.1"/>
    </source>
</evidence>
<organism evidence="4 5">
    <name type="scientific">Entomomonas asaccharolytica</name>
    <dbReference type="NCBI Taxonomy" id="2785331"/>
    <lineage>
        <taxon>Bacteria</taxon>
        <taxon>Pseudomonadati</taxon>
        <taxon>Pseudomonadota</taxon>
        <taxon>Gammaproteobacteria</taxon>
        <taxon>Pseudomonadales</taxon>
        <taxon>Pseudomonadaceae</taxon>
        <taxon>Entomomonas</taxon>
    </lineage>
</organism>
<feature type="transmembrane region" description="Helical" evidence="3">
    <location>
        <begin position="1368"/>
        <end position="1387"/>
    </location>
</feature>
<feature type="compositionally biased region" description="Polar residues" evidence="2">
    <location>
        <begin position="1589"/>
        <end position="1603"/>
    </location>
</feature>
<evidence type="ECO:0000313" key="5">
    <source>
        <dbReference type="Proteomes" id="UP000595278"/>
    </source>
</evidence>
<evidence type="ECO:0000256" key="3">
    <source>
        <dbReference type="SAM" id="Phobius"/>
    </source>
</evidence>
<evidence type="ECO:0000256" key="1">
    <source>
        <dbReference type="SAM" id="Coils"/>
    </source>
</evidence>
<accession>A0A974NG96</accession>
<feature type="transmembrane region" description="Helical" evidence="3">
    <location>
        <begin position="1393"/>
        <end position="1415"/>
    </location>
</feature>
<feature type="region of interest" description="Disordered" evidence="2">
    <location>
        <begin position="1589"/>
        <end position="1610"/>
    </location>
</feature>
<keyword evidence="3" id="KW-0472">Membrane</keyword>
<sequence length="1610" mass="180502">MNDKVNGYCTEIACDDPSFIIQVMGKDHPEEQKLFVMDDQGNIYYPDNKELLEEVNPTPTTYAKGKLLSTLHMWSWENLKDKSGLRSYLEITNTGGAPIIFGLSMDVVKTLKKEDKQINQIVPIMPCTQLYNVDNSTVSIPDSGAPVLAREGYLYILVAGSFYREIKIEQEEGTLCPIYKDVPLFNQQYYDNEELIIKADERQATGAPLKEIWVQSVCNNIDISNEVSFFYSEVQLSAARLNLLIITGGSANHPKTTVALAQEWSTVTRDLFKGNELLEASALTYVRRGFGNYAGAVQSRHADLPRVRTTIQKIKTTAFPATEMAPQRGRDHLFENLLDFPSKYIYDEQNSYLTDAITFSREFLDQAKEGNELPNGKTLELGALQYTLEQRTRIKAMVAKLLSTQSIFNSSMVPNSPTANTTNSPVSNENPNEQEKPESVSYFMSSINKVIGEIQRENPAIFNDKEDNSIWDAPSAQPFINALQDAQDRKIYCVCVDDSHYRIRHSVQAASRSQEVMGKMIADIAQRQYFDSALLIQQVISPRKINDKDNPHSSALNKLDAEGEKKLAYHSGVLERAVIAARYDEVMHYLLTSFQSSCQLSIWADHLSLNSKEHYAGAYCFLATTLGMLGTPTPEIDPYMSPDHRIYYGKRYIAMTTKDAKANFSFLRAVIENPQMTLHKMLFAPLNRDDLADTKQQVAATPNYGLGWARPDLLAECIESGNIPQDKQNTIDTATIVLIYGSEASAGQTGTSNTDTTIAVAKGLIGAVSNAANILDGLFVKAFKELDALNKTLNNITPQFNTALARYTSAQQNYDQKLQEVQSRQQLVANQQVDIQQQEQQTTTRKAELDGPINDQKQQITELNRQIYRQEISIYAQKQWLVIQNISELIGEASANTRNTTQAFAARIRLFDGQGTIPVWRALLFENQRNILGGMLKDAYIAPFKRYIDGSMVDGVLVRMPLKGLHFDDLKTLGGIVPDGQGGVNAGTTRSSVGGVSADIMPEYEGVIFARKGSELERLISELNEGDTSTPIVSSLNRDEQRQAIEQERIRVERARQQNLADQQQIRTSQTEYGRALAEEQRIRAELAAEISKGSGANQVEIARLNDALKQAEQNRLYQEHLVNNPVERLRISEQHLRVLDAEKALAEAKTRVLETQQSTDRVAIRHAEEDLDVKRSQLTTAQAELQTAINAKKALSNVLAGEKAIYDRYLNDMSIVSRDIMQQRQNMRQVLEHRLYRIANTGYFKAAIVGFQVYNFARAWEALFNDATGRNVSGALAAGIDLAFAVEDYVAFLAKQNINETGLRKVIWNIDTNNVPRIFGAKSPFALGSAISRLAVAQSILGVFALGNSLYDVMTTANRREDSLVRFARWLMVASSALAIIAPYFAGATFLLLTPMMWAALIIGLIAAGLIYLFQDTQLESWLKNGPFSASGTSMTHLLDPTEAYYRLIGLFAGINIDIYRIHRTVSTYETRSGMMRQVGVSDDIRVNNHLVSLLGVKVDYKIECRYVGRALAFGVDDKIERVVETHDTQYGRRFITAPHLVGNGALSEQLWTKFKTKVQLAVNYQGKRFYFPAPKIENSNVRYTDGSRYNTPDFNNSSQPFWQEKERS</sequence>
<feature type="region of interest" description="Disordered" evidence="2">
    <location>
        <begin position="411"/>
        <end position="438"/>
    </location>
</feature>
<reference evidence="4 5" key="1">
    <citation type="submission" date="2021-01" db="EMBL/GenBank/DDBJ databases">
        <title>Entomomonas sp. F2A isolated from a house cricket (Acheta domesticus).</title>
        <authorList>
            <person name="Spergser J."/>
            <person name="Busse H.-J."/>
        </authorList>
    </citation>
    <scope>NUCLEOTIDE SEQUENCE [LARGE SCALE GENOMIC DNA]</scope>
    <source>
        <strain evidence="4 5">F2A</strain>
    </source>
</reference>
<gene>
    <name evidence="4" type="ORF">JHT90_01860</name>
</gene>
<dbReference type="RefSeq" id="WP_201093420.1">
    <property type="nucleotide sequence ID" value="NZ_CP067393.1"/>
</dbReference>
<keyword evidence="1" id="KW-0175">Coiled coil</keyword>
<keyword evidence="3" id="KW-1133">Transmembrane helix</keyword>
<keyword evidence="5" id="KW-1185">Reference proteome</keyword>
<feature type="compositionally biased region" description="Polar residues" evidence="2">
    <location>
        <begin position="411"/>
        <end position="431"/>
    </location>
</feature>
<dbReference type="EMBL" id="CP067393">
    <property type="protein sequence ID" value="QQP86024.1"/>
    <property type="molecule type" value="Genomic_DNA"/>
</dbReference>
<dbReference type="KEGG" id="eaz:JHT90_01860"/>
<feature type="coiled-coil region" evidence="1">
    <location>
        <begin position="1038"/>
        <end position="1065"/>
    </location>
</feature>
<evidence type="ECO:0000256" key="2">
    <source>
        <dbReference type="SAM" id="MobiDB-lite"/>
    </source>
</evidence>
<name>A0A974NG96_9GAMM</name>
<keyword evidence="3" id="KW-0812">Transmembrane</keyword>
<proteinExistence type="predicted"/>
<protein>
    <submittedName>
        <fullName evidence="4">Uncharacterized protein</fullName>
    </submittedName>
</protein>
<dbReference type="CDD" id="cd20705">
    <property type="entry name" value="MIX_I"/>
    <property type="match status" value="1"/>
</dbReference>